<proteinExistence type="predicted"/>
<dbReference type="Proteomes" id="UP000681722">
    <property type="component" value="Unassembled WGS sequence"/>
</dbReference>
<dbReference type="EMBL" id="CAJOBC010111723">
    <property type="protein sequence ID" value="CAF4531319.1"/>
    <property type="molecule type" value="Genomic_DNA"/>
</dbReference>
<sequence>MAALSNEINDELVPEEDEQHEQDQVELDLIEYLRNKLVELRSKVSSYGTNIVNARGIQKISSEFEILVFGPARVGKSTLIKQVSGDDSIETSAEMNACTTRTEKHMDKYNIFWWDTPGFENWTIVQAEKFLAAIFCRTANSLGSSQVVQYMFDELRKNGILLLYVITKWPFIPETEQKAIINEAVGLLGGRKRGIYPVKEGGGTRSSKKHFRAYECEPK</sequence>
<dbReference type="GO" id="GO:0005525">
    <property type="term" value="F:GTP binding"/>
    <property type="evidence" value="ECO:0007669"/>
    <property type="project" value="InterPro"/>
</dbReference>
<dbReference type="Gene3D" id="3.40.50.300">
    <property type="entry name" value="P-loop containing nucleotide triphosphate hydrolases"/>
    <property type="match status" value="1"/>
</dbReference>
<organism evidence="3 4">
    <name type="scientific">Didymodactylos carnosus</name>
    <dbReference type="NCBI Taxonomy" id="1234261"/>
    <lineage>
        <taxon>Eukaryota</taxon>
        <taxon>Metazoa</taxon>
        <taxon>Spiralia</taxon>
        <taxon>Gnathifera</taxon>
        <taxon>Rotifera</taxon>
        <taxon>Eurotatoria</taxon>
        <taxon>Bdelloidea</taxon>
        <taxon>Philodinida</taxon>
        <taxon>Philodinidae</taxon>
        <taxon>Didymodactylos</taxon>
    </lineage>
</organism>
<dbReference type="InterPro" id="IPR027417">
    <property type="entry name" value="P-loop_NTPase"/>
</dbReference>
<evidence type="ECO:0000256" key="1">
    <source>
        <dbReference type="SAM" id="MobiDB-lite"/>
    </source>
</evidence>
<dbReference type="CDD" id="cd00882">
    <property type="entry name" value="Ras_like_GTPase"/>
    <property type="match status" value="1"/>
</dbReference>
<evidence type="ECO:0000313" key="4">
    <source>
        <dbReference type="Proteomes" id="UP000681722"/>
    </source>
</evidence>
<accession>A0A8S2Y174</accession>
<evidence type="ECO:0000313" key="3">
    <source>
        <dbReference type="EMBL" id="CAF4531319.1"/>
    </source>
</evidence>
<name>A0A8S2Y174_9BILA</name>
<dbReference type="Pfam" id="PF01926">
    <property type="entry name" value="MMR_HSR1"/>
    <property type="match status" value="1"/>
</dbReference>
<reference evidence="3" key="1">
    <citation type="submission" date="2021-02" db="EMBL/GenBank/DDBJ databases">
        <authorList>
            <person name="Nowell W R."/>
        </authorList>
    </citation>
    <scope>NUCLEOTIDE SEQUENCE</scope>
</reference>
<dbReference type="OrthoDB" id="8954335at2759"/>
<comment type="caution">
    <text evidence="3">The sequence shown here is derived from an EMBL/GenBank/DDBJ whole genome shotgun (WGS) entry which is preliminary data.</text>
</comment>
<dbReference type="AlphaFoldDB" id="A0A8S2Y174"/>
<protein>
    <recommendedName>
        <fullName evidence="2">G domain-containing protein</fullName>
    </recommendedName>
</protein>
<dbReference type="InterPro" id="IPR006073">
    <property type="entry name" value="GTP-bd"/>
</dbReference>
<feature type="domain" description="G" evidence="2">
    <location>
        <begin position="66"/>
        <end position="129"/>
    </location>
</feature>
<gene>
    <name evidence="3" type="ORF">SRO942_LOCUS46212</name>
</gene>
<feature type="region of interest" description="Disordered" evidence="1">
    <location>
        <begin position="1"/>
        <end position="21"/>
    </location>
</feature>
<dbReference type="SUPFAM" id="SSF52540">
    <property type="entry name" value="P-loop containing nucleoside triphosphate hydrolases"/>
    <property type="match status" value="1"/>
</dbReference>
<feature type="compositionally biased region" description="Acidic residues" evidence="1">
    <location>
        <begin position="8"/>
        <end position="21"/>
    </location>
</feature>
<feature type="non-terminal residue" evidence="3">
    <location>
        <position position="1"/>
    </location>
</feature>
<evidence type="ECO:0000259" key="2">
    <source>
        <dbReference type="Pfam" id="PF01926"/>
    </source>
</evidence>